<dbReference type="PANTHER" id="PTHR34220:SF7">
    <property type="entry name" value="SENSOR HISTIDINE KINASE YPDA"/>
    <property type="match status" value="1"/>
</dbReference>
<sequence length="380" mass="43768">MLHIPDKPWSLKARNSLRLVQSLWRPLLIVWLLWCVFLFLATFANLYDLRHAGAHITLQTQLIKFLAILLPWPLLSSGLLIYFAAKNANKGIAWSQILRLVLFLVLVFLPLHVVYEHAFFVGYIRRQALNWEAIVRALSPLQIWVDVMVLLFILSAHLALQYWQHGRQQLHIARQSQQEVLRLKMLYLRTHLEPYFLLSSLEGIENLVVNADTPMATRALARMSDLLRYVLESAQETSISVESEIRFLRDYLDLQNLACANCLQLQWKFDGHDWSAIQIPPLLLYPLFDYAVRHRQIMSKDQASPMLVRIALEHSMLSVSIDFNAASPILSSTEELEAARQRIALLHADAAAIDLMTQAAPTRLSHRIRLIYPITELDDA</sequence>
<feature type="transmembrane region" description="Helical" evidence="1">
    <location>
        <begin position="23"/>
        <end position="43"/>
    </location>
</feature>
<feature type="transmembrane region" description="Helical" evidence="1">
    <location>
        <begin position="63"/>
        <end position="85"/>
    </location>
</feature>
<dbReference type="Pfam" id="PF06580">
    <property type="entry name" value="His_kinase"/>
    <property type="match status" value="1"/>
</dbReference>
<keyword evidence="3" id="KW-0808">Transferase</keyword>
<dbReference type="RefSeq" id="WP_186891377.1">
    <property type="nucleotide sequence ID" value="NZ_JACOFU010000005.1"/>
</dbReference>
<feature type="domain" description="Signal transduction histidine kinase internal region" evidence="2">
    <location>
        <begin position="185"/>
        <end position="259"/>
    </location>
</feature>
<keyword evidence="4" id="KW-1185">Reference proteome</keyword>
<keyword evidence="1" id="KW-0472">Membrane</keyword>
<dbReference type="PANTHER" id="PTHR34220">
    <property type="entry name" value="SENSOR HISTIDINE KINASE YPDA"/>
    <property type="match status" value="1"/>
</dbReference>
<gene>
    <name evidence="3" type="ORF">H8K33_12435</name>
</gene>
<dbReference type="Proteomes" id="UP000643610">
    <property type="component" value="Unassembled WGS sequence"/>
</dbReference>
<keyword evidence="3" id="KW-0418">Kinase</keyword>
<reference evidence="3 4" key="1">
    <citation type="submission" date="2020-08" db="EMBL/GenBank/DDBJ databases">
        <title>Novel species isolated from subtropical streams in China.</title>
        <authorList>
            <person name="Lu H."/>
        </authorList>
    </citation>
    <scope>NUCLEOTIDE SEQUENCE [LARGE SCALE GENOMIC DNA]</scope>
    <source>
        <strain evidence="3 4">KCTC 52442</strain>
    </source>
</reference>
<dbReference type="InterPro" id="IPR010559">
    <property type="entry name" value="Sig_transdc_His_kin_internal"/>
</dbReference>
<feature type="transmembrane region" description="Helical" evidence="1">
    <location>
        <begin position="141"/>
        <end position="160"/>
    </location>
</feature>
<dbReference type="InterPro" id="IPR050640">
    <property type="entry name" value="Bact_2-comp_sensor_kinase"/>
</dbReference>
<dbReference type="EMBL" id="JACOFU010000005">
    <property type="protein sequence ID" value="MBC3832323.1"/>
    <property type="molecule type" value="Genomic_DNA"/>
</dbReference>
<evidence type="ECO:0000259" key="2">
    <source>
        <dbReference type="Pfam" id="PF06580"/>
    </source>
</evidence>
<comment type="caution">
    <text evidence="3">The sequence shown here is derived from an EMBL/GenBank/DDBJ whole genome shotgun (WGS) entry which is preliminary data.</text>
</comment>
<evidence type="ECO:0000313" key="4">
    <source>
        <dbReference type="Proteomes" id="UP000643610"/>
    </source>
</evidence>
<proteinExistence type="predicted"/>
<keyword evidence="1" id="KW-0812">Transmembrane</keyword>
<keyword evidence="1" id="KW-1133">Transmembrane helix</keyword>
<organism evidence="3 4">
    <name type="scientific">Undibacterium amnicola</name>
    <dbReference type="NCBI Taxonomy" id="1834038"/>
    <lineage>
        <taxon>Bacteria</taxon>
        <taxon>Pseudomonadati</taxon>
        <taxon>Pseudomonadota</taxon>
        <taxon>Betaproteobacteria</taxon>
        <taxon>Burkholderiales</taxon>
        <taxon>Oxalobacteraceae</taxon>
        <taxon>Undibacterium</taxon>
    </lineage>
</organism>
<protein>
    <submittedName>
        <fullName evidence="3">Histidine kinase</fullName>
    </submittedName>
</protein>
<dbReference type="GO" id="GO:0016301">
    <property type="term" value="F:kinase activity"/>
    <property type="evidence" value="ECO:0007669"/>
    <property type="project" value="UniProtKB-KW"/>
</dbReference>
<evidence type="ECO:0000313" key="3">
    <source>
        <dbReference type="EMBL" id="MBC3832323.1"/>
    </source>
</evidence>
<name>A0ABR6XSK6_9BURK</name>
<evidence type="ECO:0000256" key="1">
    <source>
        <dbReference type="SAM" id="Phobius"/>
    </source>
</evidence>
<accession>A0ABR6XSK6</accession>
<feature type="transmembrane region" description="Helical" evidence="1">
    <location>
        <begin position="97"/>
        <end position="121"/>
    </location>
</feature>